<evidence type="ECO:0000313" key="1">
    <source>
        <dbReference type="EMBL" id="KCV81647.1"/>
    </source>
</evidence>
<name>A0A058ZKD3_9RHOB</name>
<proteinExistence type="predicted"/>
<comment type="caution">
    <text evidence="1">The sequence shown here is derived from an EMBL/GenBank/DDBJ whole genome shotgun (WGS) entry which is preliminary data.</text>
</comment>
<reference evidence="1 2" key="1">
    <citation type="submission" date="2013-04" db="EMBL/GenBank/DDBJ databases">
        <title>Shimia sp. 22II-S11-Z10 Genome Sequencing.</title>
        <authorList>
            <person name="Lai Q."/>
            <person name="Li G."/>
            <person name="Shao Z."/>
        </authorList>
    </citation>
    <scope>NUCLEOTIDE SEQUENCE [LARGE SCALE GENOMIC DNA]</scope>
    <source>
        <strain evidence="2">22II-S11-Z10</strain>
    </source>
</reference>
<gene>
    <name evidence="1" type="ORF">ATO10_12062</name>
</gene>
<dbReference type="Proteomes" id="UP000024836">
    <property type="component" value="Unassembled WGS sequence"/>
</dbReference>
<sequence>MSKLKYIAIPAMVLALAGCLEDDGERALAGAVAGALIADATGENVAAGAAIGAAGGALCDDAGVCN</sequence>
<keyword evidence="2" id="KW-1185">Reference proteome</keyword>
<evidence type="ECO:0008006" key="3">
    <source>
        <dbReference type="Google" id="ProtNLM"/>
    </source>
</evidence>
<dbReference type="STRING" id="1461693.ATO10_12062"/>
<dbReference type="RefSeq" id="WP_035251811.1">
    <property type="nucleotide sequence ID" value="NZ_AQQY01000007.1"/>
</dbReference>
<accession>A0A058ZKD3</accession>
<organism evidence="1 2">
    <name type="scientific">Actibacterium atlanticum</name>
    <dbReference type="NCBI Taxonomy" id="1461693"/>
    <lineage>
        <taxon>Bacteria</taxon>
        <taxon>Pseudomonadati</taxon>
        <taxon>Pseudomonadota</taxon>
        <taxon>Alphaproteobacteria</taxon>
        <taxon>Rhodobacterales</taxon>
        <taxon>Roseobacteraceae</taxon>
        <taxon>Actibacterium</taxon>
    </lineage>
</organism>
<protein>
    <recommendedName>
        <fullName evidence="3">YMGG-like Gly-zipper domain-containing protein</fullName>
    </recommendedName>
</protein>
<dbReference type="PROSITE" id="PS51257">
    <property type="entry name" value="PROKAR_LIPOPROTEIN"/>
    <property type="match status" value="1"/>
</dbReference>
<dbReference type="EMBL" id="AQQY01000007">
    <property type="protein sequence ID" value="KCV81647.1"/>
    <property type="molecule type" value="Genomic_DNA"/>
</dbReference>
<dbReference type="AlphaFoldDB" id="A0A058ZKD3"/>
<evidence type="ECO:0000313" key="2">
    <source>
        <dbReference type="Proteomes" id="UP000024836"/>
    </source>
</evidence>